<proteinExistence type="predicted"/>
<dbReference type="Pfam" id="PF00005">
    <property type="entry name" value="ABC_tran"/>
    <property type="match status" value="1"/>
</dbReference>
<dbReference type="PROSITE" id="PS00211">
    <property type="entry name" value="ABC_TRANSPORTER_1"/>
    <property type="match status" value="1"/>
</dbReference>
<protein>
    <submittedName>
        <fullName evidence="4">Histidinol phosphatase</fullName>
    </submittedName>
</protein>
<dbReference type="EMBL" id="CP009249">
    <property type="protein sequence ID" value="APT91976.1"/>
    <property type="molecule type" value="Genomic_DNA"/>
</dbReference>
<dbReference type="InterPro" id="IPR027417">
    <property type="entry name" value="P-loop_NTPase"/>
</dbReference>
<name>A0A1L7D1E2_9CORY</name>
<dbReference type="PROSITE" id="PS50893">
    <property type="entry name" value="ABC_TRANSPORTER_2"/>
    <property type="match status" value="1"/>
</dbReference>
<evidence type="ECO:0000259" key="3">
    <source>
        <dbReference type="PROSITE" id="PS50893"/>
    </source>
</evidence>
<dbReference type="InterPro" id="IPR003593">
    <property type="entry name" value="AAA+_ATPase"/>
</dbReference>
<dbReference type="GO" id="GO:0005524">
    <property type="term" value="F:ATP binding"/>
    <property type="evidence" value="ECO:0007669"/>
    <property type="project" value="UniProtKB-KW"/>
</dbReference>
<keyword evidence="1" id="KW-0547">Nucleotide-binding</keyword>
<reference evidence="4 5" key="1">
    <citation type="submission" date="2014-08" db="EMBL/GenBank/DDBJ databases">
        <title>Complete genome sequence of Corynebacterium phocae M408/89/1(T)(=DSM 44612(T)), isolated from the common seal (Phoca vitulina).</title>
        <authorList>
            <person name="Ruckert C."/>
            <person name="Albersmeier A."/>
            <person name="Winkler A."/>
            <person name="Kalinowski J."/>
        </authorList>
    </citation>
    <scope>NUCLEOTIDE SEQUENCE [LARGE SCALE GENOMIC DNA]</scope>
    <source>
        <strain evidence="4 5">M408/89/1</strain>
    </source>
</reference>
<dbReference type="OrthoDB" id="3579586at2"/>
<dbReference type="InterPro" id="IPR003439">
    <property type="entry name" value="ABC_transporter-like_ATP-bd"/>
</dbReference>
<dbReference type="RefSeq" id="WP_075732964.1">
    <property type="nucleotide sequence ID" value="NZ_CP009249.1"/>
</dbReference>
<dbReference type="InterPro" id="IPR017871">
    <property type="entry name" value="ABC_transporter-like_CS"/>
</dbReference>
<dbReference type="SMART" id="SM00382">
    <property type="entry name" value="AAA"/>
    <property type="match status" value="1"/>
</dbReference>
<dbReference type="STRING" id="161895.CPHO_02590"/>
<evidence type="ECO:0000313" key="5">
    <source>
        <dbReference type="Proteomes" id="UP000185491"/>
    </source>
</evidence>
<sequence>MIEVTGLSYGPILQNISLTIPEKGVTGLVGPNGSGKTTLLRCMFGALKPSAGTVMVDGTPLQKMRPRQISQLMAVLSQEAIEPPAMTVAELVGLARTRRSEAAIAASLEKVGLKDRATTLLPELSGGERQRAMIARALAQDAPYLLLDEPTNHLDIYYQLELFELLRKRKDATAVVVHDLNLALQYCAHVHLLNHGKLVASGPPDQVLVPAVLEPIYQVRVQRSSHHLHFERKPE</sequence>
<dbReference type="KEGG" id="cpho:CPHO_02590"/>
<dbReference type="CDD" id="cd03214">
    <property type="entry name" value="ABC_Iron-Siderophores_B12_Hemin"/>
    <property type="match status" value="1"/>
</dbReference>
<dbReference type="Proteomes" id="UP000185491">
    <property type="component" value="Chromosome"/>
</dbReference>
<keyword evidence="5" id="KW-1185">Reference proteome</keyword>
<dbReference type="Gene3D" id="3.40.50.300">
    <property type="entry name" value="P-loop containing nucleotide triphosphate hydrolases"/>
    <property type="match status" value="1"/>
</dbReference>
<dbReference type="PANTHER" id="PTHR42794:SF2">
    <property type="entry name" value="ABC TRANSPORTER ATP-BINDING PROTEIN"/>
    <property type="match status" value="1"/>
</dbReference>
<dbReference type="PANTHER" id="PTHR42794">
    <property type="entry name" value="HEMIN IMPORT ATP-BINDING PROTEIN HMUV"/>
    <property type="match status" value="1"/>
</dbReference>
<evidence type="ECO:0000256" key="2">
    <source>
        <dbReference type="ARBA" id="ARBA00022840"/>
    </source>
</evidence>
<accession>A0A1L7D1E2</accession>
<dbReference type="AlphaFoldDB" id="A0A1L7D1E2"/>
<organism evidence="4 5">
    <name type="scientific">Corynebacterium phocae</name>
    <dbReference type="NCBI Taxonomy" id="161895"/>
    <lineage>
        <taxon>Bacteria</taxon>
        <taxon>Bacillati</taxon>
        <taxon>Actinomycetota</taxon>
        <taxon>Actinomycetes</taxon>
        <taxon>Mycobacteriales</taxon>
        <taxon>Corynebacteriaceae</taxon>
        <taxon>Corynebacterium</taxon>
    </lineage>
</organism>
<evidence type="ECO:0000256" key="1">
    <source>
        <dbReference type="ARBA" id="ARBA00022741"/>
    </source>
</evidence>
<evidence type="ECO:0000313" key="4">
    <source>
        <dbReference type="EMBL" id="APT91976.1"/>
    </source>
</evidence>
<feature type="domain" description="ABC transporter" evidence="3">
    <location>
        <begin position="2"/>
        <end position="220"/>
    </location>
</feature>
<keyword evidence="2" id="KW-0067">ATP-binding</keyword>
<dbReference type="GO" id="GO:0016887">
    <property type="term" value="F:ATP hydrolysis activity"/>
    <property type="evidence" value="ECO:0007669"/>
    <property type="project" value="InterPro"/>
</dbReference>
<gene>
    <name evidence="4" type="ORF">CPHO_02590</name>
</gene>
<dbReference type="SUPFAM" id="SSF52540">
    <property type="entry name" value="P-loop containing nucleoside triphosphate hydrolases"/>
    <property type="match status" value="1"/>
</dbReference>